<evidence type="ECO:0000256" key="2">
    <source>
        <dbReference type="ARBA" id="ARBA00022722"/>
    </source>
</evidence>
<dbReference type="GO" id="GO:0016787">
    <property type="term" value="F:hydrolase activity"/>
    <property type="evidence" value="ECO:0007669"/>
    <property type="project" value="UniProtKB-KW"/>
</dbReference>
<dbReference type="RefSeq" id="WP_106707553.1">
    <property type="nucleotide sequence ID" value="NZ_PXXU01000040.1"/>
</dbReference>
<evidence type="ECO:0000313" key="9">
    <source>
        <dbReference type="Proteomes" id="UP000241912"/>
    </source>
</evidence>
<dbReference type="OrthoDB" id="9771229at2"/>
<dbReference type="GO" id="GO:0004521">
    <property type="term" value="F:RNA endonuclease activity"/>
    <property type="evidence" value="ECO:0007669"/>
    <property type="project" value="InterPro"/>
</dbReference>
<dbReference type="Pfam" id="PF08340">
    <property type="entry name" value="YicC-like_C"/>
    <property type="match status" value="1"/>
</dbReference>
<dbReference type="Pfam" id="PF03755">
    <property type="entry name" value="YicC-like_N"/>
    <property type="match status" value="1"/>
</dbReference>
<keyword evidence="2" id="KW-0540">Nuclease</keyword>
<protein>
    <submittedName>
        <fullName evidence="8">YicC family protein</fullName>
    </submittedName>
</protein>
<evidence type="ECO:0000256" key="4">
    <source>
        <dbReference type="ARBA" id="ARBA00022801"/>
    </source>
</evidence>
<evidence type="ECO:0000256" key="1">
    <source>
        <dbReference type="ARBA" id="ARBA00001968"/>
    </source>
</evidence>
<dbReference type="InterPro" id="IPR005229">
    <property type="entry name" value="YicC/YloC-like"/>
</dbReference>
<comment type="caution">
    <text evidence="8">The sequence shown here is derived from an EMBL/GenBank/DDBJ whole genome shotgun (WGS) entry which is preliminary data.</text>
</comment>
<dbReference type="NCBIfam" id="TIGR00255">
    <property type="entry name" value="YicC/YloC family endoribonuclease"/>
    <property type="match status" value="1"/>
</dbReference>
<evidence type="ECO:0000256" key="3">
    <source>
        <dbReference type="ARBA" id="ARBA00022759"/>
    </source>
</evidence>
<evidence type="ECO:0000259" key="6">
    <source>
        <dbReference type="Pfam" id="PF03755"/>
    </source>
</evidence>
<comment type="cofactor">
    <cofactor evidence="1">
        <name>a divalent metal cation</name>
        <dbReference type="ChEBI" id="CHEBI:60240"/>
    </cofactor>
</comment>
<dbReference type="Proteomes" id="UP000241912">
    <property type="component" value="Unassembled WGS sequence"/>
</dbReference>
<gene>
    <name evidence="8" type="ORF">C7H79_12285</name>
</gene>
<accession>A0A2P7NTA6</accession>
<keyword evidence="9" id="KW-1185">Reference proteome</keyword>
<dbReference type="AlphaFoldDB" id="A0A2P7NTA6"/>
<proteinExistence type="inferred from homology"/>
<keyword evidence="4" id="KW-0378">Hydrolase</keyword>
<evidence type="ECO:0000259" key="7">
    <source>
        <dbReference type="Pfam" id="PF08340"/>
    </source>
</evidence>
<evidence type="ECO:0000256" key="5">
    <source>
        <dbReference type="ARBA" id="ARBA00035648"/>
    </source>
</evidence>
<comment type="similarity">
    <text evidence="5">Belongs to the YicC/YloC family.</text>
</comment>
<organism evidence="8 9">
    <name type="scientific">Nitrosomonas supralitoralis</name>
    <dbReference type="NCBI Taxonomy" id="2116706"/>
    <lineage>
        <taxon>Bacteria</taxon>
        <taxon>Pseudomonadati</taxon>
        <taxon>Pseudomonadota</taxon>
        <taxon>Betaproteobacteria</taxon>
        <taxon>Nitrosomonadales</taxon>
        <taxon>Nitrosomonadaceae</taxon>
        <taxon>Nitrosomonas</taxon>
    </lineage>
</organism>
<dbReference type="InterPro" id="IPR013527">
    <property type="entry name" value="YicC-like_N"/>
</dbReference>
<name>A0A2P7NTA6_9PROT</name>
<dbReference type="PANTHER" id="PTHR30636:SF3">
    <property type="entry name" value="UPF0701 PROTEIN YICC"/>
    <property type="match status" value="1"/>
</dbReference>
<reference evidence="8 9" key="1">
    <citation type="submission" date="2018-03" db="EMBL/GenBank/DDBJ databases">
        <title>Draft genome of Nitrosomonas supralitoralis APG5.</title>
        <authorList>
            <person name="Urakawa H."/>
            <person name="Lopez J.V."/>
        </authorList>
    </citation>
    <scope>NUCLEOTIDE SEQUENCE [LARGE SCALE GENOMIC DNA]</scope>
    <source>
        <strain evidence="8 9">APG5</strain>
    </source>
</reference>
<feature type="domain" description="Endoribonuclease YicC-like C-terminal" evidence="7">
    <location>
        <begin position="174"/>
        <end position="288"/>
    </location>
</feature>
<evidence type="ECO:0000313" key="8">
    <source>
        <dbReference type="EMBL" id="PSJ16675.1"/>
    </source>
</evidence>
<sequence length="288" mass="33002">MIFSMTGYAAATQEIPQGSFSIEIRSVNNRFLDIQFRLPDEFRKQESAMRELLSTQLSRGKVECRLNFSPSTNAENLPQLDHALLEKLLLLEQTIKTRHPATTSLTVSEILQWPGMLGSNHSTVEEFDEIGMKLLQNALDDLKAARIREGDKLKSILLDRIRQMRQLLQIASPRIPTLIAAFEEKLRIRLEEILSNDENGRIHQEITLFAGKIDVDEELSRLQAHLDEVERILNKGGCVGKRLDFMMQELHREANTVGSKSVDLEITRISMELKVIIEQMREQVQNIE</sequence>
<feature type="domain" description="Endoribonuclease YicC-like N-terminal" evidence="6">
    <location>
        <begin position="2"/>
        <end position="154"/>
    </location>
</feature>
<dbReference type="EMBL" id="PXXU01000040">
    <property type="protein sequence ID" value="PSJ16675.1"/>
    <property type="molecule type" value="Genomic_DNA"/>
</dbReference>
<keyword evidence="3" id="KW-0255">Endonuclease</keyword>
<dbReference type="InterPro" id="IPR013551">
    <property type="entry name" value="YicC-like_C"/>
</dbReference>
<dbReference type="PANTHER" id="PTHR30636">
    <property type="entry name" value="UPF0701 PROTEIN YICC"/>
    <property type="match status" value="1"/>
</dbReference>